<reference evidence="4 7" key="2">
    <citation type="submission" date="2023-02" db="EMBL/GenBank/DDBJ databases">
        <authorList>
            <person name="Olszewska D."/>
        </authorList>
    </citation>
    <scope>NUCLEOTIDE SEQUENCE [LARGE SCALE GENOMIC DNA]</scope>
    <source>
        <strain evidence="4 7">FDU301</strain>
    </source>
</reference>
<dbReference type="AlphaFoldDB" id="A0A2C2MVI8"/>
<protein>
    <submittedName>
        <fullName evidence="5">DNA repair protein</fullName>
    </submittedName>
</protein>
<keyword evidence="2" id="KW-1133">Transmembrane helix</keyword>
<evidence type="ECO:0000313" key="6">
    <source>
        <dbReference type="Proteomes" id="UP000220341"/>
    </source>
</evidence>
<evidence type="ECO:0000313" key="4">
    <source>
        <dbReference type="EMBL" id="MDD9784830.1"/>
    </source>
</evidence>
<feature type="coiled-coil region" evidence="1">
    <location>
        <begin position="40"/>
        <end position="74"/>
    </location>
</feature>
<dbReference type="Proteomes" id="UP001213771">
    <property type="component" value="Unassembled WGS sequence"/>
</dbReference>
<dbReference type="Proteomes" id="UP000220341">
    <property type="component" value="Unassembled WGS sequence"/>
</dbReference>
<feature type="domain" description="Sporulation membrane protein YtrI C-terminal" evidence="3">
    <location>
        <begin position="82"/>
        <end position="166"/>
    </location>
</feature>
<dbReference type="Pfam" id="PF26347">
    <property type="entry name" value="YtrI_sporulation"/>
    <property type="match status" value="1"/>
</dbReference>
<evidence type="ECO:0000256" key="2">
    <source>
        <dbReference type="SAM" id="Phobius"/>
    </source>
</evidence>
<sequence>MRVPSERMFKRSDWQRFFAGIVIGAIVSWGVFLTIYGVSRDKELEEVRIANDKLEKANLQISAWQEDVKALNKEMKQHLIIQNVKVKLVNGNRYKVNSVVEYNIQKSVDEEAQHLIAQDIESAYRSRDILKKAIENKKYEFDKTIYEVEVHQIYFYTTLSIEVRIKKMEKVL</sequence>
<dbReference type="EMBL" id="JARAOX010000209">
    <property type="protein sequence ID" value="MDD9784830.1"/>
    <property type="molecule type" value="Genomic_DNA"/>
</dbReference>
<gene>
    <name evidence="5" type="ORF">CN497_25770</name>
    <name evidence="4" type="ORF">PVE99_20945</name>
</gene>
<comment type="caution">
    <text evidence="5">The sequence shown here is derived from an EMBL/GenBank/DDBJ whole genome shotgun (WGS) entry which is preliminary data.</text>
</comment>
<evidence type="ECO:0000313" key="7">
    <source>
        <dbReference type="Proteomes" id="UP001213771"/>
    </source>
</evidence>
<dbReference type="InterPro" id="IPR048198">
    <property type="entry name" value="YtrI"/>
</dbReference>
<keyword evidence="2" id="KW-0472">Membrane</keyword>
<accession>A0A2C2MVI8</accession>
<keyword evidence="1" id="KW-0175">Coiled coil</keyword>
<dbReference type="RefSeq" id="WP_029320005.1">
    <property type="nucleotide sequence ID" value="NZ_CATKPS010000011.1"/>
</dbReference>
<organism evidence="5 6">
    <name type="scientific">Priestia megaterium</name>
    <name type="common">Bacillus megaterium</name>
    <dbReference type="NCBI Taxonomy" id="1404"/>
    <lineage>
        <taxon>Bacteria</taxon>
        <taxon>Bacillati</taxon>
        <taxon>Bacillota</taxon>
        <taxon>Bacilli</taxon>
        <taxon>Bacillales</taxon>
        <taxon>Bacillaceae</taxon>
        <taxon>Priestia</taxon>
    </lineage>
</organism>
<keyword evidence="2" id="KW-0812">Transmembrane</keyword>
<evidence type="ECO:0000256" key="1">
    <source>
        <dbReference type="SAM" id="Coils"/>
    </source>
</evidence>
<dbReference type="NCBIfam" id="NF041479">
    <property type="entry name" value="spor_membprot_YtrI"/>
    <property type="match status" value="1"/>
</dbReference>
<dbReference type="EMBL" id="NTYW01000127">
    <property type="protein sequence ID" value="PES26911.1"/>
    <property type="molecule type" value="Genomic_DNA"/>
</dbReference>
<evidence type="ECO:0000313" key="5">
    <source>
        <dbReference type="EMBL" id="PES26911.1"/>
    </source>
</evidence>
<reference evidence="5 6" key="1">
    <citation type="submission" date="2017-09" db="EMBL/GenBank/DDBJ databases">
        <title>Large-scale bioinformatics analysis of Bacillus genomes uncovers conserved roles of natural products in bacterial physiology.</title>
        <authorList>
            <consortium name="Agbiome Team Llc"/>
            <person name="Bleich R.M."/>
            <person name="Kirk G.J."/>
            <person name="Santa Maria K.C."/>
            <person name="Allen S.E."/>
            <person name="Farag S."/>
            <person name="Shank E.A."/>
            <person name="Bowers A."/>
        </authorList>
    </citation>
    <scope>NUCLEOTIDE SEQUENCE [LARGE SCALE GENOMIC DNA]</scope>
    <source>
        <strain evidence="5 6">AFS003013</strain>
    </source>
</reference>
<dbReference type="InterPro" id="IPR058620">
    <property type="entry name" value="YtrI_C"/>
</dbReference>
<proteinExistence type="predicted"/>
<evidence type="ECO:0000259" key="3">
    <source>
        <dbReference type="Pfam" id="PF26347"/>
    </source>
</evidence>
<feature type="transmembrane region" description="Helical" evidence="2">
    <location>
        <begin position="17"/>
        <end position="38"/>
    </location>
</feature>
<name>A0A2C2MVI8_PRIMG</name>